<evidence type="ECO:0000256" key="6">
    <source>
        <dbReference type="HAMAP-Rule" id="MF_01161"/>
    </source>
</evidence>
<feature type="compositionally biased region" description="Low complexity" evidence="7">
    <location>
        <begin position="1"/>
        <end position="15"/>
    </location>
</feature>
<evidence type="ECO:0000256" key="4">
    <source>
        <dbReference type="ARBA" id="ARBA00022840"/>
    </source>
</evidence>
<proteinExistence type="inferred from homology"/>
<keyword evidence="10" id="KW-1185">Reference proteome</keyword>
<dbReference type="GO" id="GO:0005524">
    <property type="term" value="F:ATP binding"/>
    <property type="evidence" value="ECO:0007669"/>
    <property type="project" value="UniProtKB-UniRule"/>
</dbReference>
<keyword evidence="6" id="KW-0963">Cytoplasm</keyword>
<evidence type="ECO:0000313" key="10">
    <source>
        <dbReference type="Proteomes" id="UP000192656"/>
    </source>
</evidence>
<dbReference type="GO" id="GO:0005737">
    <property type="term" value="C:cytoplasm"/>
    <property type="evidence" value="ECO:0007669"/>
    <property type="project" value="UniProtKB-SubCell"/>
</dbReference>
<dbReference type="PANTHER" id="PTHR43033:SF1">
    <property type="entry name" value="TRNA(ILE)-LYSIDINE SYNTHASE-RELATED"/>
    <property type="match status" value="1"/>
</dbReference>
<evidence type="ECO:0000256" key="7">
    <source>
        <dbReference type="SAM" id="MobiDB-lite"/>
    </source>
</evidence>
<dbReference type="InterPro" id="IPR012094">
    <property type="entry name" value="tRNA_Ile_lys_synt"/>
</dbReference>
<comment type="subcellular location">
    <subcellularLocation>
        <location evidence="6">Cytoplasm</location>
    </subcellularLocation>
</comment>
<dbReference type="Gene3D" id="3.40.50.620">
    <property type="entry name" value="HUPs"/>
    <property type="match status" value="1"/>
</dbReference>
<dbReference type="SUPFAM" id="SSF52402">
    <property type="entry name" value="Adenine nucleotide alpha hydrolases-like"/>
    <property type="match status" value="1"/>
</dbReference>
<dbReference type="GO" id="GO:0032267">
    <property type="term" value="F:tRNA(Ile)-lysidine synthase activity"/>
    <property type="evidence" value="ECO:0007669"/>
    <property type="project" value="UniProtKB-EC"/>
</dbReference>
<comment type="domain">
    <text evidence="6">The N-terminal region contains the highly conserved SGGXDS motif, predicted to be a P-loop motif involved in ATP binding.</text>
</comment>
<feature type="binding site" evidence="6">
    <location>
        <begin position="62"/>
        <end position="67"/>
    </location>
    <ligand>
        <name>ATP</name>
        <dbReference type="ChEBI" id="CHEBI:30616"/>
    </ligand>
</feature>
<keyword evidence="4 6" id="KW-0067">ATP-binding</keyword>
<comment type="function">
    <text evidence="6">Ligates lysine onto the cytidine present at position 34 of the AUA codon-specific tRNA(Ile) that contains the anticodon CAU, in an ATP-dependent manner. Cytidine is converted to lysidine, thus changing the amino acid specificity of the tRNA from methionine to isoleucine.</text>
</comment>
<organism evidence="9 10">
    <name type="scientific">Fulvimarina manganoxydans</name>
    <dbReference type="NCBI Taxonomy" id="937218"/>
    <lineage>
        <taxon>Bacteria</taxon>
        <taxon>Pseudomonadati</taxon>
        <taxon>Pseudomonadota</taxon>
        <taxon>Alphaproteobacteria</taxon>
        <taxon>Hyphomicrobiales</taxon>
        <taxon>Aurantimonadaceae</taxon>
        <taxon>Fulvimarina</taxon>
    </lineage>
</organism>
<evidence type="ECO:0000313" key="9">
    <source>
        <dbReference type="EMBL" id="SMC71131.1"/>
    </source>
</evidence>
<sequence>MSAASSPKSSPRPSAEISVSAPAVSPGRDDRPLSLTEFSSLLSACFPGNPPPKPNSFLIAVSGGPDSLALLRLAALSQNPNWCFAAATVDHGLRPEAACEARYVAKLCRAWAIPHQTLSWTGWDGTGNLQAEARAARYRLLTSHAEEIGASAVIVAHHRQDQRETHCLAKARGHQGARLAGMRAARDLAPGVKLLRPFLSIDPARLAALLRKEGIEAVADPSNQDRRFARVALREDLARYDVEQLAEIDQAIVRACEQRREEMGRLAAVIAWLDAAGALVFEVSGRVRLDCDAFETGEREVRRALLSRLLTAAGGAPEAPDRDKVTRLERALDGCEVAFVRTLGGARVSFTPGPGTRKGTLVFEREFGRKGPPSVRVSNGLRRYLFDERFDIVLSDEEAEEAGWILPLGALGRGNLHDKTLPCLVDRSGALIAAHPLLADKLERPSFSNAFSRLAWRFGADLHADAQR</sequence>
<evidence type="ECO:0000256" key="2">
    <source>
        <dbReference type="ARBA" id="ARBA00022694"/>
    </source>
</evidence>
<accession>A0A1W2BEA9</accession>
<dbReference type="EMBL" id="FWXR01000006">
    <property type="protein sequence ID" value="SMC71131.1"/>
    <property type="molecule type" value="Genomic_DNA"/>
</dbReference>
<evidence type="ECO:0000256" key="3">
    <source>
        <dbReference type="ARBA" id="ARBA00022741"/>
    </source>
</evidence>
<dbReference type="STRING" id="937218.SAMN06297251_10692"/>
<dbReference type="EC" id="6.3.4.19" evidence="6"/>
<gene>
    <name evidence="6" type="primary">tilS</name>
    <name evidence="9" type="ORF">SAMN06297251_10692</name>
</gene>
<dbReference type="Proteomes" id="UP000192656">
    <property type="component" value="Unassembled WGS sequence"/>
</dbReference>
<feature type="domain" description="tRNA(Ile)-lysidine/2-thiocytidine synthase N-terminal" evidence="8">
    <location>
        <begin position="57"/>
        <end position="235"/>
    </location>
</feature>
<comment type="similarity">
    <text evidence="6">Belongs to the tRNA(Ile)-lysidine synthase family.</text>
</comment>
<keyword evidence="3 6" id="KW-0547">Nucleotide-binding</keyword>
<evidence type="ECO:0000256" key="5">
    <source>
        <dbReference type="ARBA" id="ARBA00048539"/>
    </source>
</evidence>
<keyword evidence="1 6" id="KW-0436">Ligase</keyword>
<dbReference type="InterPro" id="IPR011063">
    <property type="entry name" value="TilS/TtcA_N"/>
</dbReference>
<dbReference type="NCBIfam" id="TIGR02432">
    <property type="entry name" value="lysidine_TilS_N"/>
    <property type="match status" value="1"/>
</dbReference>
<name>A0A1W2BEA9_9HYPH</name>
<dbReference type="InterPro" id="IPR014729">
    <property type="entry name" value="Rossmann-like_a/b/a_fold"/>
</dbReference>
<dbReference type="OrthoDB" id="9807403at2"/>
<comment type="catalytic activity">
    <reaction evidence="5 6">
        <text>cytidine(34) in tRNA(Ile2) + L-lysine + ATP = lysidine(34) in tRNA(Ile2) + AMP + diphosphate + H(+)</text>
        <dbReference type="Rhea" id="RHEA:43744"/>
        <dbReference type="Rhea" id="RHEA-COMP:10625"/>
        <dbReference type="Rhea" id="RHEA-COMP:10670"/>
        <dbReference type="ChEBI" id="CHEBI:15378"/>
        <dbReference type="ChEBI" id="CHEBI:30616"/>
        <dbReference type="ChEBI" id="CHEBI:32551"/>
        <dbReference type="ChEBI" id="CHEBI:33019"/>
        <dbReference type="ChEBI" id="CHEBI:82748"/>
        <dbReference type="ChEBI" id="CHEBI:83665"/>
        <dbReference type="ChEBI" id="CHEBI:456215"/>
        <dbReference type="EC" id="6.3.4.19"/>
    </reaction>
</comment>
<dbReference type="AlphaFoldDB" id="A0A1W2BEA9"/>
<reference evidence="9 10" key="1">
    <citation type="submission" date="2017-04" db="EMBL/GenBank/DDBJ databases">
        <authorList>
            <person name="Afonso C.L."/>
            <person name="Miller P.J."/>
            <person name="Scott M.A."/>
            <person name="Spackman E."/>
            <person name="Goraichik I."/>
            <person name="Dimitrov K.M."/>
            <person name="Suarez D.L."/>
            <person name="Swayne D.E."/>
        </authorList>
    </citation>
    <scope>NUCLEOTIDE SEQUENCE [LARGE SCALE GENOMIC DNA]</scope>
    <source>
        <strain evidence="9 10">CGMCC 1.10972</strain>
    </source>
</reference>
<evidence type="ECO:0000259" key="8">
    <source>
        <dbReference type="Pfam" id="PF01171"/>
    </source>
</evidence>
<dbReference type="GO" id="GO:0006400">
    <property type="term" value="P:tRNA modification"/>
    <property type="evidence" value="ECO:0007669"/>
    <property type="project" value="UniProtKB-UniRule"/>
</dbReference>
<dbReference type="PANTHER" id="PTHR43033">
    <property type="entry name" value="TRNA(ILE)-LYSIDINE SYNTHASE-RELATED"/>
    <property type="match status" value="1"/>
</dbReference>
<feature type="region of interest" description="Disordered" evidence="7">
    <location>
        <begin position="1"/>
        <end position="30"/>
    </location>
</feature>
<evidence type="ECO:0000256" key="1">
    <source>
        <dbReference type="ARBA" id="ARBA00022598"/>
    </source>
</evidence>
<dbReference type="CDD" id="cd01992">
    <property type="entry name" value="TilS_N"/>
    <property type="match status" value="1"/>
</dbReference>
<dbReference type="InterPro" id="IPR012795">
    <property type="entry name" value="tRNA_Ile_lys_synt_N"/>
</dbReference>
<keyword evidence="2 6" id="KW-0819">tRNA processing</keyword>
<dbReference type="Pfam" id="PF01171">
    <property type="entry name" value="ATP_bind_3"/>
    <property type="match status" value="1"/>
</dbReference>
<dbReference type="HAMAP" id="MF_01161">
    <property type="entry name" value="tRNA_Ile_lys_synt"/>
    <property type="match status" value="1"/>
</dbReference>
<protein>
    <recommendedName>
        <fullName evidence="6">tRNA(Ile)-lysidine synthase</fullName>
        <ecNumber evidence="6">6.3.4.19</ecNumber>
    </recommendedName>
    <alternativeName>
        <fullName evidence="6">tRNA(Ile)-2-lysyl-cytidine synthase</fullName>
    </alternativeName>
    <alternativeName>
        <fullName evidence="6">tRNA(Ile)-lysidine synthetase</fullName>
    </alternativeName>
</protein>